<dbReference type="InterPro" id="IPR015424">
    <property type="entry name" value="PyrdxlP-dep_Trfase"/>
</dbReference>
<comment type="catalytic activity">
    <reaction evidence="10">
        <text>(sulfur carrier)-H + L-cysteine = (sulfur carrier)-SH + L-alanine</text>
        <dbReference type="Rhea" id="RHEA:43892"/>
        <dbReference type="Rhea" id="RHEA-COMP:14737"/>
        <dbReference type="Rhea" id="RHEA-COMP:14739"/>
        <dbReference type="ChEBI" id="CHEBI:29917"/>
        <dbReference type="ChEBI" id="CHEBI:35235"/>
        <dbReference type="ChEBI" id="CHEBI:57972"/>
        <dbReference type="ChEBI" id="CHEBI:64428"/>
        <dbReference type="EC" id="2.8.1.7"/>
    </reaction>
</comment>
<dbReference type="KEGG" id="sphl:LPB140_08745"/>
<keyword evidence="13" id="KW-1185">Reference proteome</keyword>
<dbReference type="Pfam" id="PF00266">
    <property type="entry name" value="Aminotran_5"/>
    <property type="match status" value="1"/>
</dbReference>
<dbReference type="Proteomes" id="UP000242561">
    <property type="component" value="Chromosome"/>
</dbReference>
<dbReference type="Gene3D" id="3.40.640.10">
    <property type="entry name" value="Type I PLP-dependent aspartate aminotransferase-like (Major domain)"/>
    <property type="match status" value="1"/>
</dbReference>
<dbReference type="STRING" id="1913578.LPB140_08745"/>
<keyword evidence="12" id="KW-0032">Aminotransferase</keyword>
<reference evidence="12 13" key="1">
    <citation type="submission" date="2016-11" db="EMBL/GenBank/DDBJ databases">
        <title>Sphingorhabdus sp. LPB0140, isolated from marine environment.</title>
        <authorList>
            <person name="Kim E."/>
            <person name="Yi H."/>
        </authorList>
    </citation>
    <scope>NUCLEOTIDE SEQUENCE [LARGE SCALE GENOMIC DNA]</scope>
    <source>
        <strain evidence="12 13">LPB0140</strain>
    </source>
</reference>
<proteinExistence type="inferred from homology"/>
<protein>
    <recommendedName>
        <fullName evidence="4">Cysteine desulfurase</fullName>
    </recommendedName>
</protein>
<accession>A0A1L3JF08</accession>
<evidence type="ECO:0000256" key="10">
    <source>
        <dbReference type="ARBA" id="ARBA00050776"/>
    </source>
</evidence>
<dbReference type="PANTHER" id="PTHR11601">
    <property type="entry name" value="CYSTEINE DESULFURYLASE FAMILY MEMBER"/>
    <property type="match status" value="1"/>
</dbReference>
<keyword evidence="9" id="KW-0411">Iron-sulfur</keyword>
<sequence>MTKEQIYLDHAATTMMVAPAIEAMSSALSSWANPSSPHLTGRAARALLEDARHRIKSALDWDGELIFTSGASEAIYTALKGKSHIQLSAVEHDAVLSAGKLADKSQIIGVDEQGQVNINTLSPCDMVAVQQVNNETGIIQNTDDIMAWAKENGALFFCDASQGAGKLPLPLAHMIAISGHKLGGPPGIGALLVKNLGRLSPTGGQEQGYRRGTENLPAILGFAAAIEAGFEWTANIAAMRDRLDSAILSHGGQIIGQSGNRLSTISSYRLPGVSSSAQLIHYDMAGIAVSAGSACSSGTLKASHVLTAMGHDMKSAGEVVRVSLGHNSKMSDVDAFINSWIKLSSRHYDKK</sequence>
<evidence type="ECO:0000256" key="7">
    <source>
        <dbReference type="ARBA" id="ARBA00022898"/>
    </source>
</evidence>
<evidence type="ECO:0000259" key="11">
    <source>
        <dbReference type="Pfam" id="PF00266"/>
    </source>
</evidence>
<dbReference type="InterPro" id="IPR015421">
    <property type="entry name" value="PyrdxlP-dep_Trfase_major"/>
</dbReference>
<name>A0A1L3JF08_9SPHN</name>
<dbReference type="InterPro" id="IPR000192">
    <property type="entry name" value="Aminotrans_V_dom"/>
</dbReference>
<keyword evidence="5 12" id="KW-0808">Transferase</keyword>
<keyword evidence="8" id="KW-0408">Iron</keyword>
<keyword evidence="6" id="KW-0479">Metal-binding</keyword>
<dbReference type="OrthoDB" id="9804366at2"/>
<evidence type="ECO:0000256" key="8">
    <source>
        <dbReference type="ARBA" id="ARBA00023004"/>
    </source>
</evidence>
<evidence type="ECO:0000256" key="1">
    <source>
        <dbReference type="ARBA" id="ARBA00001933"/>
    </source>
</evidence>
<dbReference type="GO" id="GO:0031071">
    <property type="term" value="F:cysteine desulfurase activity"/>
    <property type="evidence" value="ECO:0007669"/>
    <property type="project" value="UniProtKB-EC"/>
</dbReference>
<evidence type="ECO:0000256" key="2">
    <source>
        <dbReference type="ARBA" id="ARBA00003120"/>
    </source>
</evidence>
<evidence type="ECO:0000256" key="9">
    <source>
        <dbReference type="ARBA" id="ARBA00023014"/>
    </source>
</evidence>
<evidence type="ECO:0000256" key="3">
    <source>
        <dbReference type="ARBA" id="ARBA00006490"/>
    </source>
</evidence>
<dbReference type="Gene3D" id="1.10.260.50">
    <property type="match status" value="1"/>
</dbReference>
<dbReference type="EMBL" id="CP018154">
    <property type="protein sequence ID" value="APG63728.1"/>
    <property type="molecule type" value="Genomic_DNA"/>
</dbReference>
<evidence type="ECO:0000313" key="12">
    <source>
        <dbReference type="EMBL" id="APG63728.1"/>
    </source>
</evidence>
<dbReference type="SUPFAM" id="SSF53383">
    <property type="entry name" value="PLP-dependent transferases"/>
    <property type="match status" value="1"/>
</dbReference>
<dbReference type="AlphaFoldDB" id="A0A1L3JF08"/>
<keyword evidence="7" id="KW-0663">Pyridoxal phosphate</keyword>
<comment type="cofactor">
    <cofactor evidence="1">
        <name>pyridoxal 5'-phosphate</name>
        <dbReference type="ChEBI" id="CHEBI:597326"/>
    </cofactor>
</comment>
<dbReference type="PIRSF" id="PIRSF005572">
    <property type="entry name" value="NifS"/>
    <property type="match status" value="1"/>
</dbReference>
<dbReference type="GO" id="GO:0008483">
    <property type="term" value="F:transaminase activity"/>
    <property type="evidence" value="ECO:0007669"/>
    <property type="project" value="UniProtKB-KW"/>
</dbReference>
<evidence type="ECO:0000256" key="4">
    <source>
        <dbReference type="ARBA" id="ARBA00013558"/>
    </source>
</evidence>
<comment type="function">
    <text evidence="2">Catalyzes the removal of elemental sulfur atoms from cysteine to produce alanine. Seems to participate in the biosynthesis of the nitrogenase metalloclusters by providing the inorganic sulfur required for the Fe-S core formation.</text>
</comment>
<dbReference type="RefSeq" id="WP_072560719.1">
    <property type="nucleotide sequence ID" value="NZ_CP018154.1"/>
</dbReference>
<dbReference type="PANTHER" id="PTHR11601:SF34">
    <property type="entry name" value="CYSTEINE DESULFURASE"/>
    <property type="match status" value="1"/>
</dbReference>
<dbReference type="Gene3D" id="3.90.1150.10">
    <property type="entry name" value="Aspartate Aminotransferase, domain 1"/>
    <property type="match status" value="1"/>
</dbReference>
<evidence type="ECO:0000313" key="13">
    <source>
        <dbReference type="Proteomes" id="UP000242561"/>
    </source>
</evidence>
<feature type="domain" description="Aminotransferase class V" evidence="11">
    <location>
        <begin position="6"/>
        <end position="336"/>
    </location>
</feature>
<dbReference type="GO" id="GO:0046872">
    <property type="term" value="F:metal ion binding"/>
    <property type="evidence" value="ECO:0007669"/>
    <property type="project" value="UniProtKB-KW"/>
</dbReference>
<evidence type="ECO:0000256" key="5">
    <source>
        <dbReference type="ARBA" id="ARBA00022679"/>
    </source>
</evidence>
<dbReference type="InterPro" id="IPR015422">
    <property type="entry name" value="PyrdxlP-dep_Trfase_small"/>
</dbReference>
<organism evidence="12 13">
    <name type="scientific">Sphingorhabdus lutea</name>
    <dbReference type="NCBI Taxonomy" id="1913578"/>
    <lineage>
        <taxon>Bacteria</taxon>
        <taxon>Pseudomonadati</taxon>
        <taxon>Pseudomonadota</taxon>
        <taxon>Alphaproteobacteria</taxon>
        <taxon>Sphingomonadales</taxon>
        <taxon>Sphingomonadaceae</taxon>
        <taxon>Sphingorhabdus</taxon>
    </lineage>
</organism>
<evidence type="ECO:0000256" key="6">
    <source>
        <dbReference type="ARBA" id="ARBA00022723"/>
    </source>
</evidence>
<dbReference type="GO" id="GO:0051536">
    <property type="term" value="F:iron-sulfur cluster binding"/>
    <property type="evidence" value="ECO:0007669"/>
    <property type="project" value="UniProtKB-KW"/>
</dbReference>
<dbReference type="InterPro" id="IPR016454">
    <property type="entry name" value="Cysteine_dSase"/>
</dbReference>
<gene>
    <name evidence="12" type="ORF">LPB140_08745</name>
</gene>
<comment type="similarity">
    <text evidence="3">Belongs to the class-V pyridoxal-phosphate-dependent aminotransferase family. NifS/IscS subfamily.</text>
</comment>